<comment type="subcellular location">
    <subcellularLocation>
        <location evidence="2 13">Secreted</location>
        <location evidence="2 13">Extracellular space</location>
        <location evidence="2 13">Apoplast</location>
    </subcellularLocation>
</comment>
<evidence type="ECO:0000313" key="17">
    <source>
        <dbReference type="EMBL" id="KAJ9675468.1"/>
    </source>
</evidence>
<dbReference type="NCBIfam" id="TIGR03389">
    <property type="entry name" value="laccase"/>
    <property type="match status" value="1"/>
</dbReference>
<dbReference type="PROSITE" id="PS00080">
    <property type="entry name" value="MULTICOPPER_OXIDASE2"/>
    <property type="match status" value="1"/>
</dbReference>
<dbReference type="InterPro" id="IPR001117">
    <property type="entry name" value="Cu-oxidase_2nd"/>
</dbReference>
<comment type="similarity">
    <text evidence="3 13">Belongs to the multicopper oxidase family.</text>
</comment>
<dbReference type="CDD" id="cd13849">
    <property type="entry name" value="CuRO_1_LCC_plant"/>
    <property type="match status" value="1"/>
</dbReference>
<dbReference type="InterPro" id="IPR002355">
    <property type="entry name" value="Cu_oxidase_Cu_BS"/>
</dbReference>
<dbReference type="PROSITE" id="PS00079">
    <property type="entry name" value="MULTICOPPER_OXIDASE1"/>
    <property type="match status" value="1"/>
</dbReference>
<accession>A0AA38YRR4</accession>
<keyword evidence="18" id="KW-1185">Reference proteome</keyword>
<evidence type="ECO:0000256" key="1">
    <source>
        <dbReference type="ARBA" id="ARBA00000349"/>
    </source>
</evidence>
<keyword evidence="7 13" id="KW-0479">Metal-binding</keyword>
<dbReference type="InterPro" id="IPR045087">
    <property type="entry name" value="Cu-oxidase_fam"/>
</dbReference>
<name>A0AA38YRR4_VITRO</name>
<proteinExistence type="inferred from homology"/>
<dbReference type="GO" id="GO:0048046">
    <property type="term" value="C:apoplast"/>
    <property type="evidence" value="ECO:0007669"/>
    <property type="project" value="UniProtKB-SubCell"/>
</dbReference>
<dbReference type="EC" id="1.10.3.2" evidence="4 13"/>
<dbReference type="InterPro" id="IPR017761">
    <property type="entry name" value="Laccase"/>
</dbReference>
<comment type="caution">
    <text evidence="17">The sequence shown here is derived from an EMBL/GenBank/DDBJ whole genome shotgun (WGS) entry which is preliminary data.</text>
</comment>
<evidence type="ECO:0000256" key="12">
    <source>
        <dbReference type="ARBA" id="ARBA00023185"/>
    </source>
</evidence>
<feature type="domain" description="Plastocyanin-like" evidence="16">
    <location>
        <begin position="42"/>
        <end position="154"/>
    </location>
</feature>
<dbReference type="GO" id="GO:0052716">
    <property type="term" value="F:hydroquinone:oxygen oxidoreductase activity"/>
    <property type="evidence" value="ECO:0007669"/>
    <property type="project" value="UniProtKB-EC"/>
</dbReference>
<keyword evidence="6 13" id="KW-0964">Secreted</keyword>
<protein>
    <recommendedName>
        <fullName evidence="4 13">Laccase</fullName>
        <ecNumber evidence="4 13">1.10.3.2</ecNumber>
    </recommendedName>
    <alternativeName>
        <fullName evidence="13">Benzenediol:oxygen oxidoreductase</fullName>
    </alternativeName>
    <alternativeName>
        <fullName evidence="13">Diphenol oxidase</fullName>
    </alternativeName>
    <alternativeName>
        <fullName evidence="13">Urishiol oxidase</fullName>
    </alternativeName>
</protein>
<evidence type="ECO:0000256" key="11">
    <source>
        <dbReference type="ARBA" id="ARBA00023180"/>
    </source>
</evidence>
<dbReference type="AlphaFoldDB" id="A0AA38YRR4"/>
<evidence type="ECO:0000256" key="6">
    <source>
        <dbReference type="ARBA" id="ARBA00022525"/>
    </source>
</evidence>
<dbReference type="SUPFAM" id="SSF49503">
    <property type="entry name" value="Cupredoxins"/>
    <property type="match status" value="3"/>
</dbReference>
<organism evidence="17 18">
    <name type="scientific">Vitis rotundifolia</name>
    <name type="common">Muscadine grape</name>
    <dbReference type="NCBI Taxonomy" id="103349"/>
    <lineage>
        <taxon>Eukaryota</taxon>
        <taxon>Viridiplantae</taxon>
        <taxon>Streptophyta</taxon>
        <taxon>Embryophyta</taxon>
        <taxon>Tracheophyta</taxon>
        <taxon>Spermatophyta</taxon>
        <taxon>Magnoliopsida</taxon>
        <taxon>eudicotyledons</taxon>
        <taxon>Gunneridae</taxon>
        <taxon>Pentapetalae</taxon>
        <taxon>rosids</taxon>
        <taxon>Vitales</taxon>
        <taxon>Vitaceae</taxon>
        <taxon>Viteae</taxon>
        <taxon>Vitis</taxon>
    </lineage>
</organism>
<evidence type="ECO:0000259" key="16">
    <source>
        <dbReference type="Pfam" id="PF07732"/>
    </source>
</evidence>
<dbReference type="Pfam" id="PF07731">
    <property type="entry name" value="Cu-oxidase_2"/>
    <property type="match status" value="1"/>
</dbReference>
<dbReference type="InterPro" id="IPR034288">
    <property type="entry name" value="CuRO_1_LCC"/>
</dbReference>
<keyword evidence="11" id="KW-0325">Glycoprotein</keyword>
<dbReference type="Pfam" id="PF07732">
    <property type="entry name" value="Cu-oxidase_3"/>
    <property type="match status" value="1"/>
</dbReference>
<evidence type="ECO:0000259" key="14">
    <source>
        <dbReference type="Pfam" id="PF00394"/>
    </source>
</evidence>
<dbReference type="InterPro" id="IPR034289">
    <property type="entry name" value="CuRO_3_LCC"/>
</dbReference>
<comment type="cofactor">
    <cofactor evidence="13">
        <name>Cu cation</name>
        <dbReference type="ChEBI" id="CHEBI:23378"/>
    </cofactor>
    <text evidence="13">Binds 4 Cu cations per monomer.</text>
</comment>
<dbReference type="InterPro" id="IPR034285">
    <property type="entry name" value="CuRO_2_LCC"/>
</dbReference>
<keyword evidence="9 13" id="KW-0560">Oxidoreductase</keyword>
<dbReference type="InterPro" id="IPR011706">
    <property type="entry name" value="Cu-oxidase_C"/>
</dbReference>
<dbReference type="CDD" id="cd13897">
    <property type="entry name" value="CuRO_3_LCC_plant"/>
    <property type="match status" value="1"/>
</dbReference>
<dbReference type="InterPro" id="IPR008972">
    <property type="entry name" value="Cupredoxin"/>
</dbReference>
<dbReference type="GO" id="GO:0005507">
    <property type="term" value="F:copper ion binding"/>
    <property type="evidence" value="ECO:0007669"/>
    <property type="project" value="InterPro"/>
</dbReference>
<dbReference type="Proteomes" id="UP001168098">
    <property type="component" value="Unassembled WGS sequence"/>
</dbReference>
<dbReference type="InterPro" id="IPR033138">
    <property type="entry name" value="Cu_oxidase_CS"/>
</dbReference>
<evidence type="ECO:0000256" key="4">
    <source>
        <dbReference type="ARBA" id="ARBA00012297"/>
    </source>
</evidence>
<evidence type="ECO:0000313" key="18">
    <source>
        <dbReference type="Proteomes" id="UP001168098"/>
    </source>
</evidence>
<dbReference type="EMBL" id="JARBHA010000018">
    <property type="protein sequence ID" value="KAJ9675468.1"/>
    <property type="molecule type" value="Genomic_DNA"/>
</dbReference>
<keyword evidence="12 13" id="KW-0439">Lignin degradation</keyword>
<dbReference type="PANTHER" id="PTHR11709:SF261">
    <property type="entry name" value="LACCASE"/>
    <property type="match status" value="1"/>
</dbReference>
<evidence type="ECO:0000256" key="7">
    <source>
        <dbReference type="ARBA" id="ARBA00022723"/>
    </source>
</evidence>
<comment type="function">
    <text evidence="13">Lignin degradation and detoxification of lignin-derived products.</text>
</comment>
<dbReference type="CDD" id="cd13875">
    <property type="entry name" value="CuRO_2_LCC_plant"/>
    <property type="match status" value="1"/>
</dbReference>
<evidence type="ECO:0000256" key="5">
    <source>
        <dbReference type="ARBA" id="ARBA00022523"/>
    </source>
</evidence>
<sequence>MGLENIGHLCPGFLGAGLLFFIGGMTLCMAQGNIHYYEFVLKESNFTRLCSTKSILTVNGSFPGPVIRVHKGDTVFVNVHNHGYYGATIHWHGVKQPRNPWSDGQEFITQCPIEPGTNFTYEVTFTTEEGTLWWHAHSEWTRATVHGAIVVLPAAGTVYPFPKPDEEEVIVLACWYKRDLRQMVEQALETGEDTPRSDAYTFNGQPGDLCPCSNETTYRMLVDYGKAYLLRIVNAGMNADFFFSIANHTITLVGLDAAYVKPVTNTYLVISPGQTMDVLVTANQTLGHYYMAARQYSNTKPDILYFDHANATAILQYRGNYTPPSSPFFPSSTLPSYKDFIAVANFTTRFRSLASLEHPTNVPKNATTRMFIVVSMGEFLGTNSSCNGINGNGSKLAASMNNISWVNPPIDVLMAYYRNISGIYEADFPNDPPSSYNYTGQDLPINTALPMRGTKVKVLEYNETVEIVFQGTDVLDDSEAHPMHLHGHSFYVIGTGIGNFDKETDPKGYNLVDPPLVNTVEVPQEGWATIRFIANNPGVWFMHCHYDRHLSWGMDFVFIVKNGDTSAASMRHPPAYMPPCTAPAADQSLRLFDFSDEKLNTFFRT</sequence>
<evidence type="ECO:0000256" key="13">
    <source>
        <dbReference type="RuleBase" id="RU361119"/>
    </source>
</evidence>
<dbReference type="Pfam" id="PF00394">
    <property type="entry name" value="Cu-oxidase"/>
    <property type="match status" value="1"/>
</dbReference>
<evidence type="ECO:0000256" key="3">
    <source>
        <dbReference type="ARBA" id="ARBA00010609"/>
    </source>
</evidence>
<evidence type="ECO:0000256" key="10">
    <source>
        <dbReference type="ARBA" id="ARBA00023008"/>
    </source>
</evidence>
<keyword evidence="5 13" id="KW-0052">Apoplast</keyword>
<feature type="domain" description="Plastocyanin-like" evidence="14">
    <location>
        <begin position="167"/>
        <end position="320"/>
    </location>
</feature>
<evidence type="ECO:0000256" key="2">
    <source>
        <dbReference type="ARBA" id="ARBA00004271"/>
    </source>
</evidence>
<evidence type="ECO:0000259" key="15">
    <source>
        <dbReference type="Pfam" id="PF07731"/>
    </source>
</evidence>
<evidence type="ECO:0000256" key="9">
    <source>
        <dbReference type="ARBA" id="ARBA00023002"/>
    </source>
</evidence>
<dbReference type="Gene3D" id="2.60.40.420">
    <property type="entry name" value="Cupredoxins - blue copper proteins"/>
    <property type="match status" value="3"/>
</dbReference>
<feature type="domain" description="Plastocyanin-like" evidence="15">
    <location>
        <begin position="428"/>
        <end position="563"/>
    </location>
</feature>
<keyword evidence="10 13" id="KW-0186">Copper</keyword>
<dbReference type="InterPro" id="IPR011707">
    <property type="entry name" value="Cu-oxidase-like_N"/>
</dbReference>
<evidence type="ECO:0000256" key="8">
    <source>
        <dbReference type="ARBA" id="ARBA00022737"/>
    </source>
</evidence>
<keyword evidence="8 13" id="KW-0677">Repeat</keyword>
<reference evidence="17 18" key="1">
    <citation type="journal article" date="2023" name="BMC Biotechnol.">
        <title>Vitis rotundifolia cv Carlos genome sequencing.</title>
        <authorList>
            <person name="Huff M."/>
            <person name="Hulse-Kemp A."/>
            <person name="Scheffler B."/>
            <person name="Youngblood R."/>
            <person name="Simpson S."/>
            <person name="Babiker E."/>
            <person name="Staton M."/>
        </authorList>
    </citation>
    <scope>NUCLEOTIDE SEQUENCE [LARGE SCALE GENOMIC DNA]</scope>
    <source>
        <tissue evidence="17">Leaf</tissue>
    </source>
</reference>
<dbReference type="GO" id="GO:0046274">
    <property type="term" value="P:lignin catabolic process"/>
    <property type="evidence" value="ECO:0007669"/>
    <property type="project" value="UniProtKB-KW"/>
</dbReference>
<comment type="catalytic activity">
    <reaction evidence="1 13">
        <text>4 hydroquinone + O2 = 4 benzosemiquinone + 2 H2O</text>
        <dbReference type="Rhea" id="RHEA:11276"/>
        <dbReference type="ChEBI" id="CHEBI:15377"/>
        <dbReference type="ChEBI" id="CHEBI:15379"/>
        <dbReference type="ChEBI" id="CHEBI:17594"/>
        <dbReference type="ChEBI" id="CHEBI:17977"/>
        <dbReference type="EC" id="1.10.3.2"/>
    </reaction>
</comment>
<dbReference type="PANTHER" id="PTHR11709">
    <property type="entry name" value="MULTI-COPPER OXIDASE"/>
    <property type="match status" value="1"/>
</dbReference>
<gene>
    <name evidence="17" type="ORF">PVL29_024411</name>
</gene>